<proteinExistence type="inferred from homology"/>
<protein>
    <recommendedName>
        <fullName evidence="8">Ribonuclease VapC</fullName>
        <shortName evidence="8">RNase VapC</shortName>
        <ecNumber evidence="8">3.1.-.-</ecNumber>
    </recommendedName>
    <alternativeName>
        <fullName evidence="8">Toxin VapC</fullName>
    </alternativeName>
</protein>
<evidence type="ECO:0000256" key="1">
    <source>
        <dbReference type="ARBA" id="ARBA00001946"/>
    </source>
</evidence>
<evidence type="ECO:0000259" key="9">
    <source>
        <dbReference type="Pfam" id="PF01850"/>
    </source>
</evidence>
<dbReference type="SUPFAM" id="SSF88723">
    <property type="entry name" value="PIN domain-like"/>
    <property type="match status" value="1"/>
</dbReference>
<organism evidence="10 11">
    <name type="scientific">Mesorhizobium tamadayense</name>
    <dbReference type="NCBI Taxonomy" id="425306"/>
    <lineage>
        <taxon>Bacteria</taxon>
        <taxon>Pseudomonadati</taxon>
        <taxon>Pseudomonadota</taxon>
        <taxon>Alphaproteobacteria</taxon>
        <taxon>Hyphomicrobiales</taxon>
        <taxon>Phyllobacteriaceae</taxon>
        <taxon>Mesorhizobium</taxon>
    </lineage>
</organism>
<evidence type="ECO:0000313" key="10">
    <source>
        <dbReference type="EMBL" id="RRI01342.1"/>
    </source>
</evidence>
<keyword evidence="2 8" id="KW-1277">Toxin-antitoxin system</keyword>
<dbReference type="OrthoDB" id="7188375at2"/>
<dbReference type="GO" id="GO:0016787">
    <property type="term" value="F:hydrolase activity"/>
    <property type="evidence" value="ECO:0007669"/>
    <property type="project" value="UniProtKB-KW"/>
</dbReference>
<dbReference type="GO" id="GO:0000287">
    <property type="term" value="F:magnesium ion binding"/>
    <property type="evidence" value="ECO:0007669"/>
    <property type="project" value="UniProtKB-UniRule"/>
</dbReference>
<keyword evidence="6 8" id="KW-0460">Magnesium</keyword>
<sequence length="154" mass="16748">MFLLDTNIISAMAPSKTVGRAALADWLDQASDHLFLSVITASEITSGIAKAEREGATKKTALLREWWQAVEYLYNERILPFDLRTAHAAGTILDRARAHQPGFEDIAIAAMAEVHGLTILTDNERHFAPLGVPMLNPLKTLPSLPAVEGAPHLA</sequence>
<keyword evidence="8" id="KW-0800">Toxin</keyword>
<evidence type="ECO:0000256" key="2">
    <source>
        <dbReference type="ARBA" id="ARBA00022649"/>
    </source>
</evidence>
<dbReference type="InterPro" id="IPR050556">
    <property type="entry name" value="Type_II_TA_system_RNase"/>
</dbReference>
<evidence type="ECO:0000256" key="7">
    <source>
        <dbReference type="ARBA" id="ARBA00038093"/>
    </source>
</evidence>
<feature type="binding site" evidence="8">
    <location>
        <position position="5"/>
    </location>
    <ligand>
        <name>Mg(2+)</name>
        <dbReference type="ChEBI" id="CHEBI:18420"/>
    </ligand>
</feature>
<feature type="domain" description="PIN" evidence="9">
    <location>
        <begin position="3"/>
        <end position="125"/>
    </location>
</feature>
<gene>
    <name evidence="8" type="primary">vapC</name>
    <name evidence="10" type="ORF">EH240_15060</name>
</gene>
<evidence type="ECO:0000256" key="4">
    <source>
        <dbReference type="ARBA" id="ARBA00022723"/>
    </source>
</evidence>
<dbReference type="GO" id="GO:0090729">
    <property type="term" value="F:toxin activity"/>
    <property type="evidence" value="ECO:0007669"/>
    <property type="project" value="UniProtKB-KW"/>
</dbReference>
<dbReference type="InterPro" id="IPR002716">
    <property type="entry name" value="PIN_dom"/>
</dbReference>
<keyword evidence="5 8" id="KW-0378">Hydrolase</keyword>
<dbReference type="InterPro" id="IPR022907">
    <property type="entry name" value="VapC_family"/>
</dbReference>
<accession>A0A3P3FSI1</accession>
<keyword evidence="4 8" id="KW-0479">Metal-binding</keyword>
<evidence type="ECO:0000256" key="8">
    <source>
        <dbReference type="HAMAP-Rule" id="MF_00265"/>
    </source>
</evidence>
<dbReference type="PANTHER" id="PTHR33653:SF1">
    <property type="entry name" value="RIBONUCLEASE VAPC2"/>
    <property type="match status" value="1"/>
</dbReference>
<comment type="function">
    <text evidence="8">Toxic component of a toxin-antitoxin (TA) system. An RNase.</text>
</comment>
<dbReference type="GO" id="GO:0004540">
    <property type="term" value="F:RNA nuclease activity"/>
    <property type="evidence" value="ECO:0007669"/>
    <property type="project" value="InterPro"/>
</dbReference>
<dbReference type="HAMAP" id="MF_00265">
    <property type="entry name" value="VapC_Nob1"/>
    <property type="match status" value="1"/>
</dbReference>
<evidence type="ECO:0000313" key="11">
    <source>
        <dbReference type="Proteomes" id="UP000273786"/>
    </source>
</evidence>
<dbReference type="Gene3D" id="3.40.50.1010">
    <property type="entry name" value="5'-nuclease"/>
    <property type="match status" value="1"/>
</dbReference>
<evidence type="ECO:0000256" key="3">
    <source>
        <dbReference type="ARBA" id="ARBA00022722"/>
    </source>
</evidence>
<dbReference type="AlphaFoldDB" id="A0A3P3FSI1"/>
<keyword evidence="3 8" id="KW-0540">Nuclease</keyword>
<keyword evidence="11" id="KW-1185">Reference proteome</keyword>
<dbReference type="Pfam" id="PF01850">
    <property type="entry name" value="PIN"/>
    <property type="match status" value="1"/>
</dbReference>
<comment type="similarity">
    <text evidence="7 8">Belongs to the PINc/VapC protein family.</text>
</comment>
<dbReference type="EC" id="3.1.-.-" evidence="8"/>
<dbReference type="InterPro" id="IPR029060">
    <property type="entry name" value="PIN-like_dom_sf"/>
</dbReference>
<dbReference type="Proteomes" id="UP000273786">
    <property type="component" value="Unassembled WGS sequence"/>
</dbReference>
<name>A0A3P3FSI1_9HYPH</name>
<dbReference type="PANTHER" id="PTHR33653">
    <property type="entry name" value="RIBONUCLEASE VAPC2"/>
    <property type="match status" value="1"/>
</dbReference>
<reference evidence="10 11" key="1">
    <citation type="submission" date="2018-11" db="EMBL/GenBank/DDBJ databases">
        <title>the genome of Mesorhizobium tamadayense DSM 28320.</title>
        <authorList>
            <person name="Gao J."/>
        </authorList>
    </citation>
    <scope>NUCLEOTIDE SEQUENCE [LARGE SCALE GENOMIC DNA]</scope>
    <source>
        <strain evidence="10 11">DSM 28320</strain>
    </source>
</reference>
<feature type="binding site" evidence="8">
    <location>
        <position position="105"/>
    </location>
    <ligand>
        <name>Mg(2+)</name>
        <dbReference type="ChEBI" id="CHEBI:18420"/>
    </ligand>
</feature>
<evidence type="ECO:0000256" key="5">
    <source>
        <dbReference type="ARBA" id="ARBA00022801"/>
    </source>
</evidence>
<evidence type="ECO:0000256" key="6">
    <source>
        <dbReference type="ARBA" id="ARBA00022842"/>
    </source>
</evidence>
<comment type="cofactor">
    <cofactor evidence="1 8">
        <name>Mg(2+)</name>
        <dbReference type="ChEBI" id="CHEBI:18420"/>
    </cofactor>
</comment>
<dbReference type="EMBL" id="RQXT01000016">
    <property type="protein sequence ID" value="RRI01342.1"/>
    <property type="molecule type" value="Genomic_DNA"/>
</dbReference>
<comment type="caution">
    <text evidence="10">The sequence shown here is derived from an EMBL/GenBank/DDBJ whole genome shotgun (WGS) entry which is preliminary data.</text>
</comment>
<dbReference type="CDD" id="cd18746">
    <property type="entry name" value="PIN_VapC4-5_FitB-like"/>
    <property type="match status" value="1"/>
</dbReference>
<dbReference type="RefSeq" id="WP_124999458.1">
    <property type="nucleotide sequence ID" value="NZ_RQXT01000016.1"/>
</dbReference>